<evidence type="ECO:0000259" key="17">
    <source>
        <dbReference type="PROSITE" id="PS50109"/>
    </source>
</evidence>
<dbReference type="SMART" id="SM00028">
    <property type="entry name" value="TPR"/>
    <property type="match status" value="4"/>
</dbReference>
<evidence type="ECO:0000256" key="11">
    <source>
        <dbReference type="ARBA" id="ARBA00023004"/>
    </source>
</evidence>
<accession>A0ABY4BAZ4</accession>
<evidence type="ECO:0000256" key="10">
    <source>
        <dbReference type="ARBA" id="ARBA00022777"/>
    </source>
</evidence>
<dbReference type="Pfam" id="PF02518">
    <property type="entry name" value="HATPase_c"/>
    <property type="match status" value="1"/>
</dbReference>
<dbReference type="Pfam" id="PF13424">
    <property type="entry name" value="TPR_12"/>
    <property type="match status" value="1"/>
</dbReference>
<evidence type="ECO:0000256" key="7">
    <source>
        <dbReference type="ARBA" id="ARBA00022490"/>
    </source>
</evidence>
<gene>
    <name evidence="18" type="ORF">MTP16_04385</name>
</gene>
<evidence type="ECO:0000256" key="3">
    <source>
        <dbReference type="ARBA" id="ARBA00004496"/>
    </source>
</evidence>
<proteinExistence type="predicted"/>
<protein>
    <recommendedName>
        <fullName evidence="5">Oxygen sensor histidine kinase NreB</fullName>
        <ecNumber evidence="4">2.7.13.3</ecNumber>
    </recommendedName>
    <alternativeName>
        <fullName evidence="15">Nitrogen regulation protein B</fullName>
    </alternativeName>
</protein>
<keyword evidence="16" id="KW-0472">Membrane</keyword>
<dbReference type="PROSITE" id="PS50109">
    <property type="entry name" value="HIS_KIN"/>
    <property type="match status" value="1"/>
</dbReference>
<dbReference type="Gene3D" id="1.25.40.10">
    <property type="entry name" value="Tetratricopeptide repeat domain"/>
    <property type="match status" value="2"/>
</dbReference>
<dbReference type="InterPro" id="IPR011712">
    <property type="entry name" value="Sig_transdc_His_kin_sub3_dim/P"/>
</dbReference>
<dbReference type="InterPro" id="IPR005467">
    <property type="entry name" value="His_kinase_dom"/>
</dbReference>
<evidence type="ECO:0000256" key="9">
    <source>
        <dbReference type="ARBA" id="ARBA00022723"/>
    </source>
</evidence>
<dbReference type="InterPro" id="IPR011990">
    <property type="entry name" value="TPR-like_helical_dom_sf"/>
</dbReference>
<dbReference type="InterPro" id="IPR036890">
    <property type="entry name" value="HATPase_C_sf"/>
</dbReference>
<dbReference type="InterPro" id="IPR004358">
    <property type="entry name" value="Sig_transdc_His_kin-like_C"/>
</dbReference>
<feature type="domain" description="Histidine kinase" evidence="17">
    <location>
        <begin position="324"/>
        <end position="517"/>
    </location>
</feature>
<comment type="subcellular location">
    <subcellularLocation>
        <location evidence="3">Cytoplasm</location>
    </subcellularLocation>
</comment>
<keyword evidence="16" id="KW-0812">Transmembrane</keyword>
<evidence type="ECO:0000256" key="1">
    <source>
        <dbReference type="ARBA" id="ARBA00000085"/>
    </source>
</evidence>
<comment type="function">
    <text evidence="14">Member of the two-component regulatory system NreB/NreC involved in the control of dissimilatory nitrate/nitrite reduction in response to oxygen. NreB functions as a direct oxygen sensor histidine kinase which is autophosphorylated, in the absence of oxygen, probably at the conserved histidine residue, and transfers its phosphate group probably to a conserved aspartate residue of NreC. NreB/NreC activates the expression of the nitrate (narGHJI) and nitrite (nir) reductase operons, as well as the putative nitrate transporter gene narT.</text>
</comment>
<evidence type="ECO:0000256" key="5">
    <source>
        <dbReference type="ARBA" id="ARBA00017322"/>
    </source>
</evidence>
<sequence>MADRQGQYAAAVRNYLQAATYLAPLPEAGRTLLTVYANLGNSLQAANQPTEAIRYWRLAASLAPRTGPVPELLPVYLQLARLHLQHARPDSAGQVLRAARPLLPGGELYADQYYFTLGQYYRSTGQPAAARQAFEQAVGFARRKGAAGDEAKLLIELSQLAAQAGDLPAARASLERSLRISEQLGDPRQLADNLDGLARLAEQAGQWAEALRYYRRGHELRDTLAGTAVRAQVAQLETRYRTRQQAAQLRALRQTQAAEQLVLRQQRRLNAVYLALLLALVAAGVLAAALLRYRQRQAARQREQEKALLTAQAVLQGQEEERRRLARDLHDGLGGMLSTVKHYLASARQRAVRPDEASSLVSQSIEHLDSSIGELRRVARNLMPEALLAFGLKQALQDLCASTQKAGPAHVQLHTHGLETRLPQKLEVELYRLVQELLNNVLKHAQAQEVLVQLMRHGPELHLVVEDDGRGFDPAVASTGVGLRSVQARARYLGGTLEVQSAPGQGTSFSLDLRVERE</sequence>
<evidence type="ECO:0000256" key="13">
    <source>
        <dbReference type="ARBA" id="ARBA00023014"/>
    </source>
</evidence>
<evidence type="ECO:0000256" key="8">
    <source>
        <dbReference type="ARBA" id="ARBA00022679"/>
    </source>
</evidence>
<keyword evidence="7" id="KW-0963">Cytoplasm</keyword>
<evidence type="ECO:0000256" key="14">
    <source>
        <dbReference type="ARBA" id="ARBA00024827"/>
    </source>
</evidence>
<dbReference type="CDD" id="cd16917">
    <property type="entry name" value="HATPase_UhpB-NarQ-NarX-like"/>
    <property type="match status" value="1"/>
</dbReference>
<dbReference type="SUPFAM" id="SSF48452">
    <property type="entry name" value="TPR-like"/>
    <property type="match status" value="1"/>
</dbReference>
<reference evidence="18 19" key="1">
    <citation type="submission" date="2022-03" db="EMBL/GenBank/DDBJ databases">
        <title>Hymenobactersp. isolated from the air.</title>
        <authorList>
            <person name="Won M."/>
            <person name="Kwon S.-W."/>
        </authorList>
    </citation>
    <scope>NUCLEOTIDE SEQUENCE [LARGE SCALE GENOMIC DNA]</scope>
    <source>
        <strain evidence="18 19">KACC 22596</strain>
    </source>
</reference>
<comment type="catalytic activity">
    <reaction evidence="1">
        <text>ATP + protein L-histidine = ADP + protein N-phospho-L-histidine.</text>
        <dbReference type="EC" id="2.7.13.3"/>
    </reaction>
</comment>
<evidence type="ECO:0000256" key="2">
    <source>
        <dbReference type="ARBA" id="ARBA00001966"/>
    </source>
</evidence>
<keyword evidence="10" id="KW-0418">Kinase</keyword>
<organism evidence="18 19">
    <name type="scientific">Hymenobacter monticola</name>
    <dbReference type="NCBI Taxonomy" id="1705399"/>
    <lineage>
        <taxon>Bacteria</taxon>
        <taxon>Pseudomonadati</taxon>
        <taxon>Bacteroidota</taxon>
        <taxon>Cytophagia</taxon>
        <taxon>Cytophagales</taxon>
        <taxon>Hymenobacteraceae</taxon>
        <taxon>Hymenobacter</taxon>
    </lineage>
</organism>
<dbReference type="SUPFAM" id="SSF55874">
    <property type="entry name" value="ATPase domain of HSP90 chaperone/DNA topoisomerase II/histidine kinase"/>
    <property type="match status" value="1"/>
</dbReference>
<dbReference type="Proteomes" id="UP000831390">
    <property type="component" value="Chromosome"/>
</dbReference>
<keyword evidence="8" id="KW-0808">Transferase</keyword>
<dbReference type="SMART" id="SM00387">
    <property type="entry name" value="HATPase_c"/>
    <property type="match status" value="1"/>
</dbReference>
<name>A0ABY4BAZ4_9BACT</name>
<keyword evidence="19" id="KW-1185">Reference proteome</keyword>
<evidence type="ECO:0000256" key="4">
    <source>
        <dbReference type="ARBA" id="ARBA00012438"/>
    </source>
</evidence>
<dbReference type="Pfam" id="PF07730">
    <property type="entry name" value="HisKA_3"/>
    <property type="match status" value="1"/>
</dbReference>
<evidence type="ECO:0000256" key="15">
    <source>
        <dbReference type="ARBA" id="ARBA00030800"/>
    </source>
</evidence>
<dbReference type="InterPro" id="IPR003594">
    <property type="entry name" value="HATPase_dom"/>
</dbReference>
<dbReference type="EC" id="2.7.13.3" evidence="4"/>
<evidence type="ECO:0000313" key="18">
    <source>
        <dbReference type="EMBL" id="UOE36297.1"/>
    </source>
</evidence>
<dbReference type="PRINTS" id="PR00344">
    <property type="entry name" value="BCTRLSENSOR"/>
</dbReference>
<keyword evidence="16" id="KW-1133">Transmembrane helix</keyword>
<dbReference type="Gene3D" id="1.20.5.1930">
    <property type="match status" value="1"/>
</dbReference>
<evidence type="ECO:0000256" key="6">
    <source>
        <dbReference type="ARBA" id="ARBA00022485"/>
    </source>
</evidence>
<dbReference type="InterPro" id="IPR050482">
    <property type="entry name" value="Sensor_HK_TwoCompSys"/>
</dbReference>
<keyword evidence="11" id="KW-0408">Iron</keyword>
<dbReference type="EMBL" id="CP094534">
    <property type="protein sequence ID" value="UOE36297.1"/>
    <property type="molecule type" value="Genomic_DNA"/>
</dbReference>
<feature type="transmembrane region" description="Helical" evidence="16">
    <location>
        <begin position="271"/>
        <end position="293"/>
    </location>
</feature>
<dbReference type="InterPro" id="IPR019734">
    <property type="entry name" value="TPR_rpt"/>
</dbReference>
<keyword evidence="13" id="KW-0411">Iron-sulfur</keyword>
<evidence type="ECO:0000256" key="16">
    <source>
        <dbReference type="SAM" id="Phobius"/>
    </source>
</evidence>
<keyword evidence="9" id="KW-0479">Metal-binding</keyword>
<dbReference type="Pfam" id="PF13181">
    <property type="entry name" value="TPR_8"/>
    <property type="match status" value="1"/>
</dbReference>
<dbReference type="Gene3D" id="3.30.565.10">
    <property type="entry name" value="Histidine kinase-like ATPase, C-terminal domain"/>
    <property type="match status" value="1"/>
</dbReference>
<keyword evidence="6" id="KW-0004">4Fe-4S</keyword>
<comment type="cofactor">
    <cofactor evidence="2">
        <name>[4Fe-4S] cluster</name>
        <dbReference type="ChEBI" id="CHEBI:49883"/>
    </cofactor>
</comment>
<evidence type="ECO:0000256" key="12">
    <source>
        <dbReference type="ARBA" id="ARBA00023012"/>
    </source>
</evidence>
<evidence type="ECO:0000313" key="19">
    <source>
        <dbReference type="Proteomes" id="UP000831390"/>
    </source>
</evidence>
<dbReference type="PANTHER" id="PTHR24421">
    <property type="entry name" value="NITRATE/NITRITE SENSOR PROTEIN NARX-RELATED"/>
    <property type="match status" value="1"/>
</dbReference>
<keyword evidence="12" id="KW-0902">Two-component regulatory system</keyword>